<dbReference type="Proteomes" id="UP001139319">
    <property type="component" value="Unassembled WGS sequence"/>
</dbReference>
<organism evidence="4 5">
    <name type="scientific">Gilvimarinus xylanilyticus</name>
    <dbReference type="NCBI Taxonomy" id="2944139"/>
    <lineage>
        <taxon>Bacteria</taxon>
        <taxon>Pseudomonadati</taxon>
        <taxon>Pseudomonadota</taxon>
        <taxon>Gammaproteobacteria</taxon>
        <taxon>Cellvibrionales</taxon>
        <taxon>Cellvibrionaceae</taxon>
        <taxon>Gilvimarinus</taxon>
    </lineage>
</organism>
<evidence type="ECO:0000256" key="1">
    <source>
        <dbReference type="ARBA" id="ARBA00022729"/>
    </source>
</evidence>
<dbReference type="SMART" id="SM00886">
    <property type="entry name" value="Dabb"/>
    <property type="match status" value="1"/>
</dbReference>
<dbReference type="Pfam" id="PF07876">
    <property type="entry name" value="Dabb"/>
    <property type="match status" value="1"/>
</dbReference>
<keyword evidence="5" id="KW-1185">Reference proteome</keyword>
<dbReference type="Gene3D" id="3.30.70.100">
    <property type="match status" value="1"/>
</dbReference>
<gene>
    <name evidence="4" type="ORF">M6D89_11090</name>
</gene>
<evidence type="ECO:0000313" key="5">
    <source>
        <dbReference type="Proteomes" id="UP001139319"/>
    </source>
</evidence>
<proteinExistence type="predicted"/>
<evidence type="ECO:0000259" key="3">
    <source>
        <dbReference type="PROSITE" id="PS51502"/>
    </source>
</evidence>
<accession>A0A9X2I2X3</accession>
<reference evidence="4" key="1">
    <citation type="submission" date="2022-05" db="EMBL/GenBank/DDBJ databases">
        <authorList>
            <person name="Sun H.-N."/>
        </authorList>
    </citation>
    <scope>NUCLEOTIDE SEQUENCE</scope>
    <source>
        <strain evidence="4">HB14</strain>
    </source>
</reference>
<feature type="domain" description="Stress-response A/B barrel" evidence="3">
    <location>
        <begin position="37"/>
        <end position="133"/>
    </location>
</feature>
<protein>
    <submittedName>
        <fullName evidence="4">Dabb family protein</fullName>
    </submittedName>
</protein>
<evidence type="ECO:0000256" key="2">
    <source>
        <dbReference type="SAM" id="SignalP"/>
    </source>
</evidence>
<evidence type="ECO:0000313" key="4">
    <source>
        <dbReference type="EMBL" id="MCP8899843.1"/>
    </source>
</evidence>
<dbReference type="RefSeq" id="WP_253968140.1">
    <property type="nucleotide sequence ID" value="NZ_JAMFTH010000003.1"/>
</dbReference>
<reference evidence="4" key="2">
    <citation type="submission" date="2023-01" db="EMBL/GenBank/DDBJ databases">
        <title>Gilvimarinus xylanilyticus HB14 isolated from Caulerpa lentillifera aquaculture base in Hainan, China.</title>
        <authorList>
            <person name="Zhang Y.-J."/>
        </authorList>
    </citation>
    <scope>NUCLEOTIDE SEQUENCE</scope>
    <source>
        <strain evidence="4">HB14</strain>
    </source>
</reference>
<dbReference type="InterPro" id="IPR013097">
    <property type="entry name" value="Dabb"/>
</dbReference>
<dbReference type="InterPro" id="IPR006311">
    <property type="entry name" value="TAT_signal"/>
</dbReference>
<name>A0A9X2I2X3_9GAMM</name>
<dbReference type="InterPro" id="IPR019546">
    <property type="entry name" value="TAT_signal_bac_arc"/>
</dbReference>
<keyword evidence="1 2" id="KW-0732">Signal</keyword>
<dbReference type="AlphaFoldDB" id="A0A9X2I2X3"/>
<feature type="signal peptide" evidence="2">
    <location>
        <begin position="1"/>
        <end position="27"/>
    </location>
</feature>
<dbReference type="NCBIfam" id="TIGR01409">
    <property type="entry name" value="TAT_signal_seq"/>
    <property type="match status" value="1"/>
</dbReference>
<dbReference type="PROSITE" id="PS51502">
    <property type="entry name" value="S_R_A_B_BARREL"/>
    <property type="match status" value="1"/>
</dbReference>
<dbReference type="PROSITE" id="PS51318">
    <property type="entry name" value="TAT"/>
    <property type="match status" value="1"/>
</dbReference>
<dbReference type="InterPro" id="IPR011008">
    <property type="entry name" value="Dimeric_a/b-barrel"/>
</dbReference>
<dbReference type="EMBL" id="JAMFTH010000003">
    <property type="protein sequence ID" value="MCP8899843.1"/>
    <property type="molecule type" value="Genomic_DNA"/>
</dbReference>
<feature type="chain" id="PRO_5040915491" evidence="2">
    <location>
        <begin position="28"/>
        <end position="136"/>
    </location>
</feature>
<dbReference type="SUPFAM" id="SSF54909">
    <property type="entry name" value="Dimeric alpha+beta barrel"/>
    <property type="match status" value="1"/>
</dbReference>
<sequence>MSKITRRQVLGGAAALGATAAAGSAIAHSETSAMPALKHNVYFWLKNPDSREDRDALIAGLKTLADIPSVKAISIGVPASTEKREVVDNSFQVSELLMFDDVEGQDAYQVHDIHKKFVDDCSHLWEKVVVYDSIAV</sequence>
<comment type="caution">
    <text evidence="4">The sequence shown here is derived from an EMBL/GenBank/DDBJ whole genome shotgun (WGS) entry which is preliminary data.</text>
</comment>